<feature type="region of interest" description="Disordered" evidence="1">
    <location>
        <begin position="174"/>
        <end position="196"/>
    </location>
</feature>
<organism evidence="2 3">
    <name type="scientific">Peronospora effusa</name>
    <dbReference type="NCBI Taxonomy" id="542832"/>
    <lineage>
        <taxon>Eukaryota</taxon>
        <taxon>Sar</taxon>
        <taxon>Stramenopiles</taxon>
        <taxon>Oomycota</taxon>
        <taxon>Peronosporomycetes</taxon>
        <taxon>Peronosporales</taxon>
        <taxon>Peronosporaceae</taxon>
        <taxon>Peronospora</taxon>
    </lineage>
</organism>
<gene>
    <name evidence="2" type="ORF">DD237_002958</name>
</gene>
<dbReference type="AlphaFoldDB" id="A0A3R7WNE4"/>
<accession>A0A3R7WNE4</accession>
<proteinExistence type="predicted"/>
<dbReference type="EMBL" id="QKXF01000287">
    <property type="protein sequence ID" value="RQM13075.1"/>
    <property type="molecule type" value="Genomic_DNA"/>
</dbReference>
<evidence type="ECO:0000256" key="1">
    <source>
        <dbReference type="SAM" id="MobiDB-lite"/>
    </source>
</evidence>
<feature type="compositionally biased region" description="Acidic residues" evidence="1">
    <location>
        <begin position="178"/>
        <end position="189"/>
    </location>
</feature>
<evidence type="ECO:0000313" key="3">
    <source>
        <dbReference type="Proteomes" id="UP000286097"/>
    </source>
</evidence>
<comment type="caution">
    <text evidence="2">The sequence shown here is derived from an EMBL/GenBank/DDBJ whole genome shotgun (WGS) entry which is preliminary data.</text>
</comment>
<reference evidence="2 3" key="1">
    <citation type="submission" date="2018-06" db="EMBL/GenBank/DDBJ databases">
        <title>Comparative genomics of downy mildews reveals potential adaptations to biotrophy.</title>
        <authorList>
            <person name="Fletcher K."/>
            <person name="Klosterman S.J."/>
            <person name="Derevnina L."/>
            <person name="Martin F."/>
            <person name="Koike S."/>
            <person name="Reyes Chin-Wo S."/>
            <person name="Mou B."/>
            <person name="Michelmore R."/>
        </authorList>
    </citation>
    <scope>NUCLEOTIDE SEQUENCE [LARGE SCALE GENOMIC DNA]</scope>
    <source>
        <strain evidence="2 3">R13</strain>
    </source>
</reference>
<evidence type="ECO:0000313" key="2">
    <source>
        <dbReference type="EMBL" id="RQM13075.1"/>
    </source>
</evidence>
<name>A0A3R7WNE4_9STRA</name>
<dbReference type="Proteomes" id="UP000286097">
    <property type="component" value="Unassembled WGS sequence"/>
</dbReference>
<feature type="region of interest" description="Disordered" evidence="1">
    <location>
        <begin position="253"/>
        <end position="289"/>
    </location>
</feature>
<feature type="compositionally biased region" description="Low complexity" evidence="1">
    <location>
        <begin position="258"/>
        <end position="268"/>
    </location>
</feature>
<sequence length="481" mass="54061">MRSLGSKSRADSHNHCQHMTTRTITSTHDCIAEASNGTEPVYLDHIVIDLLEPSCIEEENGSNDCSLSVNQLTSTKLTKSVRWSTITVHEFGVGLGGSAVSNKGGPSIGLADTPEFTWTTRVGEMAECVEGVHRFSPNQRVRLLQAAGIPDGIITRHAREANIILGSRRRSKVSWSESDLDESEEEEEETSKKVFRKRSADQAMMGHPCSVYMRRPRMIPVNYDTVDTYKGTDVPNTQQHLQTRLKTSKKSFTIWNESTASPAATPSSPERHRKRQRTSSVFSECEVSPKKTKKKRLRWSTITIHEFGVGLGGSSVPGKGGPSIGLSDKPEFTWTTKVGQMAECVEGVHRFTPDERVQLLQTAGVSEGMILRFSRETNIINRSRRRTLIEDFAERKEAKKKRRLQMKSSRSVLERPCSSSFLNRPHMIPVNYSENRIDCMEMFSIAQSRGLGLREEKLHPLGRKTPQCKRPEMFDRVLGDV</sequence>
<protein>
    <submittedName>
        <fullName evidence="2">Uncharacterized protein</fullName>
    </submittedName>
</protein>
<dbReference type="VEuPathDB" id="FungiDB:DD237_002958"/>